<dbReference type="Proteomes" id="UP000007259">
    <property type="component" value="Chromosome 5"/>
</dbReference>
<feature type="region of interest" description="Disordered" evidence="1">
    <location>
        <begin position="325"/>
        <end position="383"/>
    </location>
</feature>
<feature type="region of interest" description="Disordered" evidence="1">
    <location>
        <begin position="448"/>
        <end position="478"/>
    </location>
</feature>
<feature type="region of interest" description="Disordered" evidence="1">
    <location>
        <begin position="495"/>
        <end position="558"/>
    </location>
</feature>
<feature type="compositionally biased region" description="Low complexity" evidence="1">
    <location>
        <begin position="678"/>
        <end position="734"/>
    </location>
</feature>
<dbReference type="OrthoDB" id="273905at2759"/>
<evidence type="ECO:0000313" key="3">
    <source>
        <dbReference type="Proteomes" id="UP000007259"/>
    </source>
</evidence>
<gene>
    <name evidence="2" type="ORF">LMXM_05_0170</name>
</gene>
<evidence type="ECO:0000313" key="2">
    <source>
        <dbReference type="EMBL" id="CBZ23372.1"/>
    </source>
</evidence>
<dbReference type="OMA" id="AGHYEAN"/>
<dbReference type="EMBL" id="FR799558">
    <property type="protein sequence ID" value="CBZ23372.1"/>
    <property type="molecule type" value="Genomic_DNA"/>
</dbReference>
<dbReference type="KEGG" id="lmi:LMXM_05_0170"/>
<dbReference type="AlphaFoldDB" id="E9AKC1"/>
<keyword evidence="3" id="KW-1185">Reference proteome</keyword>
<feature type="region of interest" description="Disordered" evidence="1">
    <location>
        <begin position="641"/>
        <end position="739"/>
    </location>
</feature>
<accession>E9AKC1</accession>
<dbReference type="RefSeq" id="XP_003871905.1">
    <property type="nucleotide sequence ID" value="XM_003871856.1"/>
</dbReference>
<feature type="compositionally biased region" description="Low complexity" evidence="1">
    <location>
        <begin position="647"/>
        <end position="663"/>
    </location>
</feature>
<feature type="compositionally biased region" description="Low complexity" evidence="1">
    <location>
        <begin position="533"/>
        <end position="542"/>
    </location>
</feature>
<feature type="compositionally biased region" description="Polar residues" evidence="1">
    <location>
        <begin position="543"/>
        <end position="553"/>
    </location>
</feature>
<dbReference type="PhylomeDB" id="E9AKC1"/>
<proteinExistence type="predicted"/>
<dbReference type="GeneID" id="13453029"/>
<name>E9AKC1_LEIMU</name>
<evidence type="ECO:0000256" key="1">
    <source>
        <dbReference type="SAM" id="MobiDB-lite"/>
    </source>
</evidence>
<reference evidence="2 3" key="1">
    <citation type="journal article" date="2011" name="Genome Res.">
        <title>Chromosome and gene copy number variation allow major structural change between species and strains of Leishmania.</title>
        <authorList>
            <person name="Rogers M.B."/>
            <person name="Hilley J.D."/>
            <person name="Dickens N.J."/>
            <person name="Wilkes J."/>
            <person name="Bates P.A."/>
            <person name="Depledge D.P."/>
            <person name="Harris D."/>
            <person name="Her Y."/>
            <person name="Herzyk P."/>
            <person name="Imamura H."/>
            <person name="Otto T.D."/>
            <person name="Sanders M."/>
            <person name="Seeger K."/>
            <person name="Dujardin J.C."/>
            <person name="Berriman M."/>
            <person name="Smith D.F."/>
            <person name="Hertz-Fowler C."/>
            <person name="Mottram J.C."/>
        </authorList>
    </citation>
    <scope>NUCLEOTIDE SEQUENCE [LARGE SCALE GENOMIC DNA]</scope>
    <source>
        <strain evidence="2 3">MHOM/GT/2001/U1103</strain>
    </source>
</reference>
<sequence length="762" mass="80136">MVSVLVQRQQRETAIRKERLRAARQAAAALSIEQARAYEKQKRQQEACVREDARQLWLQSNARDVAAIDGLVARATTEQGEAQEAAGHYEANLQAEAYEEAGAWQAERQLEEARHRLAVAYTRTDAHERAKPAREAEQRRAAVRVTEKVRAARVAAAAPAALSLSSVLGSMQGAPVATHVRRASVPVPQPSLESLRNVAASPAGAALGDAAPAAPLPLRRWRISHVAPHVHVTLHGAPTHRVTAREENEVSTLAAADDEVPASAGAYAAECAAVQQQRDEVLKDGQERAAQRAASLLRHQRAKELQEEEEQQAQRERLAAVKAHYRHPHEEGTPSGGKKGAALEGGTYPATVATGSSSSSNGSPNHQHRRPQGQRTPQRPACHQQAYIKGEEEFRAAFVEAPPLVVRLDEQPLRRAPLSELLRPVKVAELLYNIANSVPVDPTPFTQAPHHGSGAASALSPSFPMTGEVSPSAQPSARARVLPSVPLRMLPLDERSSAARATAEAAPEDKAAAATPLSTGEDGCSLPPPPAPRGSSGAPCASLQASAGASTAPSPMRLDVPVNRASHARTPSPEKAAAVEEVVALSPLTPVPPAAATCVAESPSSPPPPCAEGTLRELAQSAANTEVSDVAMAYRQQPLTVSGGRRATSAHANASASPSALSSMMERTPAHHRHRRSATPPSSLSSPTTTTTETAEPLSGSSSPASVGGSSSSSSNGIDASSSSYGSASTSGSSRHPMPVMTAEQLKLALLRLRSRIRSAQM</sequence>
<organism evidence="2 3">
    <name type="scientific">Leishmania mexicana (strain MHOM/GT/2001/U1103)</name>
    <dbReference type="NCBI Taxonomy" id="929439"/>
    <lineage>
        <taxon>Eukaryota</taxon>
        <taxon>Discoba</taxon>
        <taxon>Euglenozoa</taxon>
        <taxon>Kinetoplastea</taxon>
        <taxon>Metakinetoplastina</taxon>
        <taxon>Trypanosomatida</taxon>
        <taxon>Trypanosomatidae</taxon>
        <taxon>Leishmaniinae</taxon>
        <taxon>Leishmania</taxon>
    </lineage>
</organism>
<protein>
    <submittedName>
        <fullName evidence="2">Uncharacterized protein</fullName>
    </submittedName>
</protein>
<dbReference type="VEuPathDB" id="TriTrypDB:LmxM.05.0170"/>